<dbReference type="GeneID" id="39587475"/>
<feature type="compositionally biased region" description="Low complexity" evidence="8">
    <location>
        <begin position="103"/>
        <end position="136"/>
    </location>
</feature>
<dbReference type="Pfam" id="PF09445">
    <property type="entry name" value="Methyltransf_15"/>
    <property type="match status" value="1"/>
</dbReference>
<comment type="catalytic activity">
    <reaction evidence="5">
        <text>a 5'-end (N(2),N(7)-dimethyl 5'-triphosphoguanosine)-ribonucleoside in snRNA + S-adenosyl-L-methionine = a 5'-end (N(2),N(2),N(7)-trimethyl 5'-triphosphoguanosine)-ribonucleoside in snRNA + S-adenosyl-L-homocysteine + H(+)</text>
        <dbReference type="Rhea" id="RHEA:78479"/>
        <dbReference type="Rhea" id="RHEA-COMP:19087"/>
        <dbReference type="Rhea" id="RHEA-COMP:19089"/>
        <dbReference type="ChEBI" id="CHEBI:15378"/>
        <dbReference type="ChEBI" id="CHEBI:57856"/>
        <dbReference type="ChEBI" id="CHEBI:59789"/>
        <dbReference type="ChEBI" id="CHEBI:167623"/>
        <dbReference type="ChEBI" id="CHEBI:172880"/>
    </reaction>
    <physiologicalReaction direction="left-to-right" evidence="5">
        <dbReference type="Rhea" id="RHEA:78480"/>
    </physiologicalReaction>
</comment>
<evidence type="ECO:0000256" key="5">
    <source>
        <dbReference type="ARBA" id="ARBA00048763"/>
    </source>
</evidence>
<dbReference type="GO" id="GO:0005634">
    <property type="term" value="C:nucleus"/>
    <property type="evidence" value="ECO:0007669"/>
    <property type="project" value="TreeGrafter"/>
</dbReference>
<name>A0A427XGC4_9TREE</name>
<dbReference type="EMBL" id="RSCE01000014">
    <property type="protein sequence ID" value="RSH77866.1"/>
    <property type="molecule type" value="Genomic_DNA"/>
</dbReference>
<accession>A0A427XGC4</accession>
<evidence type="ECO:0000256" key="6">
    <source>
        <dbReference type="ARBA" id="ARBA00049075"/>
    </source>
</evidence>
<comment type="similarity">
    <text evidence="2">Belongs to the methyltransferase superfamily. Trimethylguanosine synthase family.</text>
</comment>
<protein>
    <recommendedName>
        <fullName evidence="1">Trimethylguanosine synthase</fullName>
    </recommendedName>
    <alternativeName>
        <fullName evidence="7">Cap-specific guanine-N(2) methyltransferase</fullName>
    </alternativeName>
</protein>
<evidence type="ECO:0000256" key="8">
    <source>
        <dbReference type="SAM" id="MobiDB-lite"/>
    </source>
</evidence>
<feature type="region of interest" description="Disordered" evidence="8">
    <location>
        <begin position="21"/>
        <end position="174"/>
    </location>
</feature>
<dbReference type="AlphaFoldDB" id="A0A427XGC4"/>
<dbReference type="InterPro" id="IPR029063">
    <property type="entry name" value="SAM-dependent_MTases_sf"/>
</dbReference>
<evidence type="ECO:0000256" key="7">
    <source>
        <dbReference type="ARBA" id="ARBA00049790"/>
    </source>
</evidence>
<gene>
    <name evidence="9" type="ORF">EHS24_002932</name>
</gene>
<comment type="catalytic activity">
    <reaction evidence="6">
        <text>a 5'-end (N(7)-methyl 5'-triphosphoguanosine)-ribonucleoside in snRNA + S-adenosyl-L-methionine = a 5'-end (N(2),N(7)-dimethyl 5'-triphosphoguanosine)-ribonucleoside in snRNA + S-adenosyl-L-homocysteine + H(+)</text>
        <dbReference type="Rhea" id="RHEA:78471"/>
        <dbReference type="Rhea" id="RHEA-COMP:19085"/>
        <dbReference type="Rhea" id="RHEA-COMP:19087"/>
        <dbReference type="ChEBI" id="CHEBI:15378"/>
        <dbReference type="ChEBI" id="CHEBI:57856"/>
        <dbReference type="ChEBI" id="CHEBI:59789"/>
        <dbReference type="ChEBI" id="CHEBI:156461"/>
        <dbReference type="ChEBI" id="CHEBI:172880"/>
    </reaction>
    <physiologicalReaction direction="left-to-right" evidence="6">
        <dbReference type="Rhea" id="RHEA:78472"/>
    </physiologicalReaction>
</comment>
<reference evidence="9 10" key="1">
    <citation type="submission" date="2018-11" db="EMBL/GenBank/DDBJ databases">
        <title>Genome sequence of Apiotrichum porosum DSM 27194.</title>
        <authorList>
            <person name="Aliyu H."/>
            <person name="Gorte O."/>
            <person name="Ochsenreither K."/>
        </authorList>
    </citation>
    <scope>NUCLEOTIDE SEQUENCE [LARGE SCALE GENOMIC DNA]</scope>
    <source>
        <strain evidence="9 10">DSM 27194</strain>
    </source>
</reference>
<dbReference type="OrthoDB" id="194443at2759"/>
<proteinExistence type="inferred from homology"/>
<keyword evidence="10" id="KW-1185">Reference proteome</keyword>
<organism evidence="9 10">
    <name type="scientific">Apiotrichum porosum</name>
    <dbReference type="NCBI Taxonomy" id="105984"/>
    <lineage>
        <taxon>Eukaryota</taxon>
        <taxon>Fungi</taxon>
        <taxon>Dikarya</taxon>
        <taxon>Basidiomycota</taxon>
        <taxon>Agaricomycotina</taxon>
        <taxon>Tremellomycetes</taxon>
        <taxon>Trichosporonales</taxon>
        <taxon>Trichosporonaceae</taxon>
        <taxon>Apiotrichum</taxon>
    </lineage>
</organism>
<dbReference type="Gene3D" id="3.40.50.150">
    <property type="entry name" value="Vaccinia Virus protein VP39"/>
    <property type="match status" value="1"/>
</dbReference>
<evidence type="ECO:0000256" key="1">
    <source>
        <dbReference type="ARBA" id="ARBA00018517"/>
    </source>
</evidence>
<dbReference type="SUPFAM" id="SSF53335">
    <property type="entry name" value="S-adenosyl-L-methionine-dependent methyltransferases"/>
    <property type="match status" value="1"/>
</dbReference>
<dbReference type="InterPro" id="IPR019012">
    <property type="entry name" value="RNA_cap_Gua-N2-MeTrfase"/>
</dbReference>
<comment type="caution">
    <text evidence="9">The sequence shown here is derived from an EMBL/GenBank/DDBJ whole genome shotgun (WGS) entry which is preliminary data.</text>
</comment>
<dbReference type="Proteomes" id="UP000279236">
    <property type="component" value="Unassembled WGS sequence"/>
</dbReference>
<dbReference type="PANTHER" id="PTHR14741">
    <property type="entry name" value="S-ADENOSYLMETHIONINE-DEPENDENT METHYLTRANSFERASE RELATED"/>
    <property type="match status" value="1"/>
</dbReference>
<evidence type="ECO:0000256" key="4">
    <source>
        <dbReference type="ARBA" id="ARBA00048740"/>
    </source>
</evidence>
<dbReference type="FunFam" id="3.40.50.150:FF:000432">
    <property type="entry name" value="Unplaced genomic scaffold supercont2.10, whole genome shotgun sequence"/>
    <property type="match status" value="1"/>
</dbReference>
<evidence type="ECO:0000313" key="9">
    <source>
        <dbReference type="EMBL" id="RSH77866.1"/>
    </source>
</evidence>
<evidence type="ECO:0000256" key="3">
    <source>
        <dbReference type="ARBA" id="ARBA00047418"/>
    </source>
</evidence>
<dbReference type="RefSeq" id="XP_028473013.1">
    <property type="nucleotide sequence ID" value="XM_028618646.1"/>
</dbReference>
<sequence>MPKRPKSRSFFTALPVEIKRQLRSQPARVDSPPEPEVVRQQASREPNPADLLPTQPPRPDDAGDDPGPSDQVTRPTEESSDMDMTKSSDVEAAPVSKTAVELAPVPSSSTTPTVTSSAAASSSNSAPSRSALGSSSIVRAVKRSSEWEGGRPSAKRQKGKGKAKEPASEEAENLYEGHPWDCTGLVPRYTDASEVPKHLKKYFFQRHALFPAYSRLPLLMDDTGWFSVTPASIADHIAERCRSDVVLDAFCGVGGNAIAFARTCERVIAMDVDPVRLQLARHNALHYGVADRIEFILCDYVQWAREYAQRGKGEREEIDVVFLSPPWGGPEYLSMGASHSGEHPSYPLSAILPIPGDELFKLTHVVSPNIAYFLPRNVDIEEVSALATSLGDGNGVHDTLDGSERQHEWVEMEEEWVGDKLKAVTAYYGSLVEGV</sequence>
<dbReference type="GO" id="GO:0071164">
    <property type="term" value="F:RNA cap trimethylguanosine synthase activity"/>
    <property type="evidence" value="ECO:0007669"/>
    <property type="project" value="TreeGrafter"/>
</dbReference>
<comment type="catalytic activity">
    <reaction evidence="3">
        <text>a 5'-end (N(2),N(7)-dimethyl 5'-triphosphoguanosine)-ribonucleoside in snoRNA + S-adenosyl-L-methionine = a 5'-end (N(2),N(2),N(7)-trimethyl 5'-triphosphoguanosine)-ribonucleoside in snoRNA + S-adenosyl-L-homocysteine + H(+)</text>
        <dbReference type="Rhea" id="RHEA:78507"/>
        <dbReference type="Rhea" id="RHEA-COMP:19088"/>
        <dbReference type="Rhea" id="RHEA-COMP:19090"/>
        <dbReference type="ChEBI" id="CHEBI:15378"/>
        <dbReference type="ChEBI" id="CHEBI:57856"/>
        <dbReference type="ChEBI" id="CHEBI:59789"/>
        <dbReference type="ChEBI" id="CHEBI:167623"/>
        <dbReference type="ChEBI" id="CHEBI:172880"/>
    </reaction>
    <physiologicalReaction direction="left-to-right" evidence="3">
        <dbReference type="Rhea" id="RHEA:78508"/>
    </physiologicalReaction>
</comment>
<dbReference type="STRING" id="105984.A0A427XGC4"/>
<evidence type="ECO:0000313" key="10">
    <source>
        <dbReference type="Proteomes" id="UP000279236"/>
    </source>
</evidence>
<comment type="catalytic activity">
    <reaction evidence="4">
        <text>a 5'-end (N(7)-methyl 5'-triphosphoguanosine)-ribonucleoside in snoRNA + S-adenosyl-L-methionine = a 5'-end (N(2),N(7)-dimethyl 5'-triphosphoguanosine)-ribonucleoside in snoRNA + S-adenosyl-L-homocysteine + H(+)</text>
        <dbReference type="Rhea" id="RHEA:78475"/>
        <dbReference type="Rhea" id="RHEA-COMP:19086"/>
        <dbReference type="Rhea" id="RHEA-COMP:19088"/>
        <dbReference type="ChEBI" id="CHEBI:15378"/>
        <dbReference type="ChEBI" id="CHEBI:57856"/>
        <dbReference type="ChEBI" id="CHEBI:59789"/>
        <dbReference type="ChEBI" id="CHEBI:156461"/>
        <dbReference type="ChEBI" id="CHEBI:172880"/>
    </reaction>
    <physiologicalReaction direction="left-to-right" evidence="4">
        <dbReference type="Rhea" id="RHEA:78476"/>
    </physiologicalReaction>
</comment>
<evidence type="ECO:0000256" key="2">
    <source>
        <dbReference type="ARBA" id="ARBA00025783"/>
    </source>
</evidence>
<dbReference type="PANTHER" id="PTHR14741:SF32">
    <property type="entry name" value="TRIMETHYLGUANOSINE SYNTHASE"/>
    <property type="match status" value="1"/>
</dbReference>
<dbReference type="CDD" id="cd02440">
    <property type="entry name" value="AdoMet_MTases"/>
    <property type="match status" value="1"/>
</dbReference>